<dbReference type="AlphaFoldDB" id="A0A699HCJ8"/>
<proteinExistence type="predicted"/>
<keyword evidence="1" id="KW-0812">Transmembrane</keyword>
<keyword evidence="1" id="KW-1133">Transmembrane helix</keyword>
<comment type="caution">
    <text evidence="2">The sequence shown here is derived from an EMBL/GenBank/DDBJ whole genome shotgun (WGS) entry which is preliminary data.</text>
</comment>
<name>A0A699HCJ8_TANCI</name>
<organism evidence="2">
    <name type="scientific">Tanacetum cinerariifolium</name>
    <name type="common">Dalmatian daisy</name>
    <name type="synonym">Chrysanthemum cinerariifolium</name>
    <dbReference type="NCBI Taxonomy" id="118510"/>
    <lineage>
        <taxon>Eukaryota</taxon>
        <taxon>Viridiplantae</taxon>
        <taxon>Streptophyta</taxon>
        <taxon>Embryophyta</taxon>
        <taxon>Tracheophyta</taxon>
        <taxon>Spermatophyta</taxon>
        <taxon>Magnoliopsida</taxon>
        <taxon>eudicotyledons</taxon>
        <taxon>Gunneridae</taxon>
        <taxon>Pentapetalae</taxon>
        <taxon>asterids</taxon>
        <taxon>campanulids</taxon>
        <taxon>Asterales</taxon>
        <taxon>Asteraceae</taxon>
        <taxon>Asteroideae</taxon>
        <taxon>Anthemideae</taxon>
        <taxon>Anthemidinae</taxon>
        <taxon>Tanacetum</taxon>
    </lineage>
</organism>
<evidence type="ECO:0000256" key="1">
    <source>
        <dbReference type="SAM" id="Phobius"/>
    </source>
</evidence>
<sequence>NDDSFSVNSVRKHIDEHSLPYLFPCTRWYKMIPKKTLIRFLAWFVMGMLNRMTTSFSLVTRLLQIGILFDHGLICLFQAFSRVKIGPTGLIHGMFLGTKRAPPSAVTNFRCRKQGRHEESPSKRCFCQKLLSSYLLLRPETAILVTEFAFARQNMKELVDLVE</sequence>
<protein>
    <submittedName>
        <fullName evidence="2">Uncharacterized protein</fullName>
    </submittedName>
</protein>
<feature type="non-terminal residue" evidence="2">
    <location>
        <position position="1"/>
    </location>
</feature>
<gene>
    <name evidence="2" type="ORF">Tci_360007</name>
</gene>
<dbReference type="EMBL" id="BKCJ010136311">
    <property type="protein sequence ID" value="GEX88032.1"/>
    <property type="molecule type" value="Genomic_DNA"/>
</dbReference>
<evidence type="ECO:0000313" key="2">
    <source>
        <dbReference type="EMBL" id="GEX88032.1"/>
    </source>
</evidence>
<accession>A0A699HCJ8</accession>
<keyword evidence="1" id="KW-0472">Membrane</keyword>
<feature type="transmembrane region" description="Helical" evidence="1">
    <location>
        <begin position="37"/>
        <end position="56"/>
    </location>
</feature>
<reference evidence="2" key="1">
    <citation type="journal article" date="2019" name="Sci. Rep.">
        <title>Draft genome of Tanacetum cinerariifolium, the natural source of mosquito coil.</title>
        <authorList>
            <person name="Yamashiro T."/>
            <person name="Shiraishi A."/>
            <person name="Satake H."/>
            <person name="Nakayama K."/>
        </authorList>
    </citation>
    <scope>NUCLEOTIDE SEQUENCE</scope>
</reference>